<feature type="signal peptide" evidence="2">
    <location>
        <begin position="1"/>
        <end position="27"/>
    </location>
</feature>
<evidence type="ECO:0000259" key="3">
    <source>
        <dbReference type="PROSITE" id="PS50940"/>
    </source>
</evidence>
<feature type="region of interest" description="Disordered" evidence="1">
    <location>
        <begin position="127"/>
        <end position="181"/>
    </location>
</feature>
<feature type="domain" description="Chitin-binding type-2" evidence="3">
    <location>
        <begin position="43"/>
        <end position="106"/>
    </location>
</feature>
<evidence type="ECO:0000256" key="2">
    <source>
        <dbReference type="SAM" id="SignalP"/>
    </source>
</evidence>
<organism evidence="4">
    <name type="scientific">Menopon gallinae</name>
    <name type="common">poultry shaft louse</name>
    <dbReference type="NCBI Taxonomy" id="328185"/>
    <lineage>
        <taxon>Eukaryota</taxon>
        <taxon>Metazoa</taxon>
        <taxon>Ecdysozoa</taxon>
        <taxon>Arthropoda</taxon>
        <taxon>Hexapoda</taxon>
        <taxon>Insecta</taxon>
        <taxon>Pterygota</taxon>
        <taxon>Neoptera</taxon>
        <taxon>Paraneoptera</taxon>
        <taxon>Psocodea</taxon>
        <taxon>Troctomorpha</taxon>
        <taxon>Phthiraptera</taxon>
        <taxon>Amblycera</taxon>
        <taxon>Menoponidae</taxon>
        <taxon>Menopon</taxon>
    </lineage>
</organism>
<feature type="chain" id="PRO_5044477048" description="Chitin-binding type-2 domain-containing protein" evidence="2">
    <location>
        <begin position="28"/>
        <end position="595"/>
    </location>
</feature>
<dbReference type="Gene3D" id="2.170.140.10">
    <property type="entry name" value="Chitin binding domain"/>
    <property type="match status" value="1"/>
</dbReference>
<protein>
    <recommendedName>
        <fullName evidence="3">Chitin-binding type-2 domain-containing protein</fullName>
    </recommendedName>
</protein>
<sequence>MQCGFFLTAIWTILVFQNGVQLSKVLATRPPGYLDFDNLPETNFTCEGKVIGGYYADIETGCQMFHVCTIGQKGDMTDIKFLCLNGTVFDQETRVCERVDEVDCSKSKDFYDLNLELYNNGFILSEEESVGEDSKSEEHSESEEVYDENYDAETEETPVTTTKGARTSTTTTTTTTSTTTTTTSKPIIFSTIKPSYGILIPKNKNTGTHIIGIHPTGFDNKNGQVQNKPIVSLVRGSAPGQPAYQGILVNKHQQQPLENKNVGTHLTGVIPTKTLQTPRPYGYITTQSYEQGQYNKMHPLDTGLKPPPTSFKPYLATSSYKPPYETFKNHYFPSSTPSPITSILINNYNQKGIEEIHSSEQGKRPVVVVSHHFPTITPVKNGYDDYGGFTPITGPGGPYVRHRQQTQQQRPNIKIQHHHHQPLKPNPTILALQSQQKKVHQLHQEGHEIAEHQIAQIANRNAEISNLRSQKMEERKDYFETQPSHRETKEIHANGPFSQPAIAIVTSTSSTSSRIQAKPVVTTFVKTVSTSGKQITYKQEPEYKKQLEKLLEQQKKEEEQEDEEDEDEEEESEEGSDMDLEQLLLAWKLKTNQGK</sequence>
<dbReference type="PANTHER" id="PTHR22933:SF43">
    <property type="entry name" value="LP10131P"/>
    <property type="match status" value="1"/>
</dbReference>
<accession>A0AAW2I407</accession>
<dbReference type="AlphaFoldDB" id="A0AAW2I407"/>
<dbReference type="SUPFAM" id="SSF57625">
    <property type="entry name" value="Invertebrate chitin-binding proteins"/>
    <property type="match status" value="1"/>
</dbReference>
<comment type="caution">
    <text evidence="4">The sequence shown here is derived from an EMBL/GenBank/DDBJ whole genome shotgun (WGS) entry which is preliminary data.</text>
</comment>
<feature type="compositionally biased region" description="Acidic residues" evidence="1">
    <location>
        <begin position="559"/>
        <end position="580"/>
    </location>
</feature>
<dbReference type="EMBL" id="JARGDH010000002">
    <property type="protein sequence ID" value="KAL0277114.1"/>
    <property type="molecule type" value="Genomic_DNA"/>
</dbReference>
<dbReference type="GO" id="GO:0005576">
    <property type="term" value="C:extracellular region"/>
    <property type="evidence" value="ECO:0007669"/>
    <property type="project" value="InterPro"/>
</dbReference>
<dbReference type="PROSITE" id="PS50940">
    <property type="entry name" value="CHIT_BIND_II"/>
    <property type="match status" value="1"/>
</dbReference>
<evidence type="ECO:0000256" key="1">
    <source>
        <dbReference type="SAM" id="MobiDB-lite"/>
    </source>
</evidence>
<evidence type="ECO:0000313" key="4">
    <source>
        <dbReference type="EMBL" id="KAL0277115.1"/>
    </source>
</evidence>
<feature type="compositionally biased region" description="Acidic residues" evidence="1">
    <location>
        <begin position="140"/>
        <end position="156"/>
    </location>
</feature>
<dbReference type="GO" id="GO:0008061">
    <property type="term" value="F:chitin binding"/>
    <property type="evidence" value="ECO:0007669"/>
    <property type="project" value="InterPro"/>
</dbReference>
<reference evidence="4" key="1">
    <citation type="journal article" date="2024" name="Gigascience">
        <title>Chromosome-level genome of the poultry shaft louse Menopon gallinae provides insight into the host-switching and adaptive evolution of parasitic lice.</title>
        <authorList>
            <person name="Xu Y."/>
            <person name="Ma L."/>
            <person name="Liu S."/>
            <person name="Liang Y."/>
            <person name="Liu Q."/>
            <person name="He Z."/>
            <person name="Tian L."/>
            <person name="Duan Y."/>
            <person name="Cai W."/>
            <person name="Li H."/>
            <person name="Song F."/>
        </authorList>
    </citation>
    <scope>NUCLEOTIDE SEQUENCE</scope>
    <source>
        <strain evidence="4">Cailab_2023a</strain>
    </source>
</reference>
<feature type="compositionally biased region" description="Low complexity" evidence="1">
    <location>
        <begin position="167"/>
        <end position="181"/>
    </location>
</feature>
<gene>
    <name evidence="4" type="ORF">PYX00_004506</name>
</gene>
<dbReference type="Pfam" id="PF01607">
    <property type="entry name" value="CBM_14"/>
    <property type="match status" value="1"/>
</dbReference>
<name>A0AAW2I407_9NEOP</name>
<keyword evidence="2" id="KW-0732">Signal</keyword>
<dbReference type="InterPro" id="IPR052976">
    <property type="entry name" value="Scoloptoxin-like"/>
</dbReference>
<dbReference type="InterPro" id="IPR002557">
    <property type="entry name" value="Chitin-bd_dom"/>
</dbReference>
<feature type="compositionally biased region" description="Polar residues" evidence="1">
    <location>
        <begin position="157"/>
        <end position="166"/>
    </location>
</feature>
<feature type="region of interest" description="Disordered" evidence="1">
    <location>
        <begin position="551"/>
        <end position="582"/>
    </location>
</feature>
<proteinExistence type="predicted"/>
<dbReference type="EMBL" id="JARGDH010000002">
    <property type="protein sequence ID" value="KAL0277115.1"/>
    <property type="molecule type" value="Genomic_DNA"/>
</dbReference>
<dbReference type="PANTHER" id="PTHR22933">
    <property type="entry name" value="FI18007P1-RELATED"/>
    <property type="match status" value="1"/>
</dbReference>
<dbReference type="SMART" id="SM00494">
    <property type="entry name" value="ChtBD2"/>
    <property type="match status" value="1"/>
</dbReference>
<dbReference type="InterPro" id="IPR036508">
    <property type="entry name" value="Chitin-bd_dom_sf"/>
</dbReference>